<evidence type="ECO:0000313" key="1">
    <source>
        <dbReference type="EMBL" id="OTF69293.1"/>
    </source>
</evidence>
<dbReference type="AlphaFoldDB" id="A0A1Y3ANX1"/>
<dbReference type="Proteomes" id="UP000194236">
    <property type="component" value="Unassembled WGS sequence"/>
</dbReference>
<name>A0A1Y3ANX1_EURMA</name>
<accession>A0A1Y3ANX1</accession>
<reference evidence="1 2" key="1">
    <citation type="submission" date="2017-03" db="EMBL/GenBank/DDBJ databases">
        <title>Genome Survey of Euroglyphus maynei.</title>
        <authorList>
            <person name="Arlian L.G."/>
            <person name="Morgan M.S."/>
            <person name="Rider S.D."/>
        </authorList>
    </citation>
    <scope>NUCLEOTIDE SEQUENCE [LARGE SCALE GENOMIC DNA]</scope>
    <source>
        <strain evidence="1">Arlian Lab</strain>
        <tissue evidence="1">Whole body</tissue>
    </source>
</reference>
<comment type="caution">
    <text evidence="1">The sequence shown here is derived from an EMBL/GenBank/DDBJ whole genome shotgun (WGS) entry which is preliminary data.</text>
</comment>
<organism evidence="1 2">
    <name type="scientific">Euroglyphus maynei</name>
    <name type="common">Mayne's house dust mite</name>
    <dbReference type="NCBI Taxonomy" id="6958"/>
    <lineage>
        <taxon>Eukaryota</taxon>
        <taxon>Metazoa</taxon>
        <taxon>Ecdysozoa</taxon>
        <taxon>Arthropoda</taxon>
        <taxon>Chelicerata</taxon>
        <taxon>Arachnida</taxon>
        <taxon>Acari</taxon>
        <taxon>Acariformes</taxon>
        <taxon>Sarcoptiformes</taxon>
        <taxon>Astigmata</taxon>
        <taxon>Psoroptidia</taxon>
        <taxon>Analgoidea</taxon>
        <taxon>Pyroglyphidae</taxon>
        <taxon>Pyroglyphinae</taxon>
        <taxon>Euroglyphus</taxon>
    </lineage>
</organism>
<proteinExistence type="predicted"/>
<sequence>MQFPTDMVDYPDENIVKVLHCSSRMTKYLEKLQFQETERDNLTFKLVLVHISEIKIIEKKDVKDINQPD</sequence>
<keyword evidence="2" id="KW-1185">Reference proteome</keyword>
<gene>
    <name evidence="1" type="ORF">BLA29_001694</name>
</gene>
<dbReference type="EMBL" id="MUJZ01071277">
    <property type="protein sequence ID" value="OTF69293.1"/>
    <property type="molecule type" value="Genomic_DNA"/>
</dbReference>
<protein>
    <submittedName>
        <fullName evidence="1">Uncharacterized protein</fullName>
    </submittedName>
</protein>
<evidence type="ECO:0000313" key="2">
    <source>
        <dbReference type="Proteomes" id="UP000194236"/>
    </source>
</evidence>